<evidence type="ECO:0000259" key="1">
    <source>
        <dbReference type="SMART" id="SM00382"/>
    </source>
</evidence>
<proteinExistence type="predicted"/>
<dbReference type="InterPro" id="IPR027417">
    <property type="entry name" value="P-loop_NTPase"/>
</dbReference>
<dbReference type="CDD" id="cd00009">
    <property type="entry name" value="AAA"/>
    <property type="match status" value="1"/>
</dbReference>
<name>A0A953LJI8_SYMTR</name>
<dbReference type="InterPro" id="IPR049945">
    <property type="entry name" value="AAA_22"/>
</dbReference>
<reference evidence="2" key="1">
    <citation type="submission" date="2017-11" db="EMBL/GenBank/DDBJ databases">
        <title>Three new genomes from thermophilic consortium.</title>
        <authorList>
            <person name="Quaggio R."/>
            <person name="Amgarten D."/>
            <person name="Setubal J.C."/>
        </authorList>
    </citation>
    <scope>NUCLEOTIDE SEQUENCE</scope>
    <source>
        <strain evidence="2">ZCTH01-B2</strain>
    </source>
</reference>
<accession>A0A953LJI8</accession>
<dbReference type="InterPro" id="IPR052026">
    <property type="entry name" value="ExeA_AAA_ATPase_DNA-bind"/>
</dbReference>
<protein>
    <submittedName>
        <fullName evidence="2">AAA family ATPase</fullName>
    </submittedName>
</protein>
<feature type="domain" description="AAA+ ATPase" evidence="1">
    <location>
        <begin position="55"/>
        <end position="205"/>
    </location>
</feature>
<dbReference type="AlphaFoldDB" id="A0A953LJI8"/>
<dbReference type="EMBL" id="PIUK01000424">
    <property type="protein sequence ID" value="MBY6278286.1"/>
    <property type="molecule type" value="Genomic_DNA"/>
</dbReference>
<gene>
    <name evidence="2" type="ORF">CWE10_19380</name>
</gene>
<organism evidence="2 3">
    <name type="scientific">Symbiobacterium thermophilum</name>
    <dbReference type="NCBI Taxonomy" id="2734"/>
    <lineage>
        <taxon>Bacteria</taxon>
        <taxon>Bacillati</taxon>
        <taxon>Bacillota</taxon>
        <taxon>Clostridia</taxon>
        <taxon>Eubacteriales</taxon>
        <taxon>Symbiobacteriaceae</taxon>
        <taxon>Symbiobacterium</taxon>
    </lineage>
</organism>
<dbReference type="Proteomes" id="UP000732377">
    <property type="component" value="Unassembled WGS sequence"/>
</dbReference>
<dbReference type="PANTHER" id="PTHR35894:SF1">
    <property type="entry name" value="PHOSPHORIBULOKINASE _ URIDINE KINASE FAMILY"/>
    <property type="match status" value="1"/>
</dbReference>
<evidence type="ECO:0000313" key="2">
    <source>
        <dbReference type="EMBL" id="MBY6278286.1"/>
    </source>
</evidence>
<comment type="caution">
    <text evidence="2">The sequence shown here is derived from an EMBL/GenBank/DDBJ whole genome shotgun (WGS) entry which is preliminary data.</text>
</comment>
<dbReference type="InterPro" id="IPR003593">
    <property type="entry name" value="AAA+_ATPase"/>
</dbReference>
<dbReference type="Pfam" id="PF13401">
    <property type="entry name" value="AAA_22"/>
    <property type="match status" value="1"/>
</dbReference>
<dbReference type="SUPFAM" id="SSF52540">
    <property type="entry name" value="P-loop containing nucleoside triphosphate hydrolases"/>
    <property type="match status" value="1"/>
</dbReference>
<dbReference type="PANTHER" id="PTHR35894">
    <property type="entry name" value="GENERAL SECRETION PATHWAY PROTEIN A-RELATED"/>
    <property type="match status" value="1"/>
</dbReference>
<evidence type="ECO:0000313" key="3">
    <source>
        <dbReference type="Proteomes" id="UP000732377"/>
    </source>
</evidence>
<dbReference type="SMART" id="SM00382">
    <property type="entry name" value="AAA"/>
    <property type="match status" value="1"/>
</dbReference>
<dbReference type="Gene3D" id="3.40.50.300">
    <property type="entry name" value="P-loop containing nucleotide triphosphate hydrolases"/>
    <property type="match status" value="1"/>
</dbReference>
<sequence length="278" mass="30990">MSGHICRPAREAVSLFDKHFGFSTLPFRKDIPPLALFPSRGHRELVAKLTQAIPRAEIICVTGDIGAGKSTAIRAAQQSLSAALYRFIYIPNPGMAARDLYHELLRELGVQPPWSTTSARRQLRDTFLALREDGRTPVVVLDEAHKLPPAVLDELRMLTNFNMDSTPVFALVLAGHPDLSRLLSRRGNEALAQRIGCRFHLTGMDWDEMKSYVAHHLKLAGVTRPVFTEDALRLLFQHSQGIPRRVNSLALQALEVAYLQEKELVDISILELVTADAS</sequence>
<dbReference type="GO" id="GO:0016887">
    <property type="term" value="F:ATP hydrolysis activity"/>
    <property type="evidence" value="ECO:0007669"/>
    <property type="project" value="InterPro"/>
</dbReference>